<accession>A0A418PR05</accession>
<dbReference type="Pfam" id="PF10677">
    <property type="entry name" value="DUF2490"/>
    <property type="match status" value="1"/>
</dbReference>
<dbReference type="EMBL" id="QXML01000005">
    <property type="protein sequence ID" value="RIW15032.1"/>
    <property type="molecule type" value="Genomic_DNA"/>
</dbReference>
<proteinExistence type="predicted"/>
<comment type="caution">
    <text evidence="2">The sequence shown here is derived from an EMBL/GenBank/DDBJ whole genome shotgun (WGS) entry which is preliminary data.</text>
</comment>
<dbReference type="AlphaFoldDB" id="A0A418PR05"/>
<evidence type="ECO:0000256" key="1">
    <source>
        <dbReference type="SAM" id="SignalP"/>
    </source>
</evidence>
<organism evidence="2 3">
    <name type="scientific">Algoriphagus lacus</name>
    <dbReference type="NCBI Taxonomy" id="2056311"/>
    <lineage>
        <taxon>Bacteria</taxon>
        <taxon>Pseudomonadati</taxon>
        <taxon>Bacteroidota</taxon>
        <taxon>Cytophagia</taxon>
        <taxon>Cytophagales</taxon>
        <taxon>Cyclobacteriaceae</taxon>
        <taxon>Algoriphagus</taxon>
    </lineage>
</organism>
<keyword evidence="1" id="KW-0732">Signal</keyword>
<keyword evidence="3" id="KW-1185">Reference proteome</keyword>
<dbReference type="InterPro" id="IPR019619">
    <property type="entry name" value="DUF2490"/>
</dbReference>
<reference evidence="2 3" key="1">
    <citation type="submission" date="2018-09" db="EMBL/GenBank/DDBJ databases">
        <authorList>
            <person name="Wang X."/>
            <person name="Du Z."/>
        </authorList>
    </citation>
    <scope>NUCLEOTIDE SEQUENCE [LARGE SCALE GENOMIC DNA]</scope>
    <source>
        <strain evidence="2 3">N3</strain>
    </source>
</reference>
<sequence length="229" mass="27038">MRKLILLAVFLVFVSLKVQAQSNHRFFTGVFPEVSLTRKLNEVHRLNFKIENQEILYDNQDSDSENPQFSHYRTDIMGFFDRSLRPGMSVALGLFHRFQENEDGNRIIQQLALLQKSRVVRINHRFRTDQTFTRNKPLEVRFRYRLSVEVPLQGAEVDPGELYFLSSAESIFSHQGGDFEIENRLVASLGKFFSKTEKLEWGLDYRTDGYIQEGFRTRLWAKVSYFYNF</sequence>
<gene>
    <name evidence="2" type="ORF">D0X99_11310</name>
</gene>
<name>A0A418PR05_9BACT</name>
<dbReference type="Proteomes" id="UP000283522">
    <property type="component" value="Unassembled WGS sequence"/>
</dbReference>
<dbReference type="RefSeq" id="WP_119477937.1">
    <property type="nucleotide sequence ID" value="NZ_QXML01000005.1"/>
</dbReference>
<protein>
    <submittedName>
        <fullName evidence="2">DUF2490 domain-containing protein</fullName>
    </submittedName>
</protein>
<feature type="chain" id="PRO_5019116911" evidence="1">
    <location>
        <begin position="21"/>
        <end position="229"/>
    </location>
</feature>
<feature type="signal peptide" evidence="1">
    <location>
        <begin position="1"/>
        <end position="20"/>
    </location>
</feature>
<evidence type="ECO:0000313" key="2">
    <source>
        <dbReference type="EMBL" id="RIW15032.1"/>
    </source>
</evidence>
<dbReference type="OrthoDB" id="1121653at2"/>
<evidence type="ECO:0000313" key="3">
    <source>
        <dbReference type="Proteomes" id="UP000283522"/>
    </source>
</evidence>